<organism evidence="5 6">
    <name type="scientific">Dokdonia sinensis</name>
    <dbReference type="NCBI Taxonomy" id="2479847"/>
    <lineage>
        <taxon>Bacteria</taxon>
        <taxon>Pseudomonadati</taxon>
        <taxon>Bacteroidota</taxon>
        <taxon>Flavobacteriia</taxon>
        <taxon>Flavobacteriales</taxon>
        <taxon>Flavobacteriaceae</taxon>
        <taxon>Dokdonia</taxon>
    </lineage>
</organism>
<evidence type="ECO:0000256" key="3">
    <source>
        <dbReference type="SAM" id="MobiDB-lite"/>
    </source>
</evidence>
<dbReference type="OrthoDB" id="9809288at2"/>
<comment type="similarity">
    <text evidence="1">Belongs to the nitroreductase family.</text>
</comment>
<dbReference type="EMBL" id="REFV01000011">
    <property type="protein sequence ID" value="RMB57325.1"/>
    <property type="molecule type" value="Genomic_DNA"/>
</dbReference>
<evidence type="ECO:0000259" key="4">
    <source>
        <dbReference type="Pfam" id="PF00881"/>
    </source>
</evidence>
<feature type="domain" description="Nitroreductase" evidence="4">
    <location>
        <begin position="22"/>
        <end position="164"/>
    </location>
</feature>
<evidence type="ECO:0000313" key="6">
    <source>
        <dbReference type="Proteomes" id="UP000281985"/>
    </source>
</evidence>
<feature type="compositionally biased region" description="Basic and acidic residues" evidence="3">
    <location>
        <begin position="178"/>
        <end position="189"/>
    </location>
</feature>
<evidence type="ECO:0000256" key="1">
    <source>
        <dbReference type="ARBA" id="ARBA00007118"/>
    </source>
</evidence>
<comment type="caution">
    <text evidence="5">The sequence shown here is derived from an EMBL/GenBank/DDBJ whole genome shotgun (WGS) entry which is preliminary data.</text>
</comment>
<dbReference type="PANTHER" id="PTHR43673">
    <property type="entry name" value="NAD(P)H NITROREDUCTASE YDGI-RELATED"/>
    <property type="match status" value="1"/>
</dbReference>
<dbReference type="GO" id="GO:0016491">
    <property type="term" value="F:oxidoreductase activity"/>
    <property type="evidence" value="ECO:0007669"/>
    <property type="project" value="UniProtKB-KW"/>
</dbReference>
<dbReference type="InterPro" id="IPR000415">
    <property type="entry name" value="Nitroreductase-like"/>
</dbReference>
<sequence length="205" mass="23376">MKKNTSATKKETPTKFQILPEIKNRWSPRAFDDMPISDNELKKLFEAGRWAPSSNNFQPWAIIYGIKGTEMYDRIFDCLVEFNQGWAKNAPALVLSAFKKTNPKGEENFHALHDLGQYMANVAIQAQHNGIALHQMAGIDYEKAKKEFNFPDDFHVATATAIGYYGGDISSLPDDLQDAERGERKRKEQSSFVFNGDFNEEKFNQ</sequence>
<accession>A0A3M0FXT5</accession>
<keyword evidence="2" id="KW-0560">Oxidoreductase</keyword>
<evidence type="ECO:0000313" key="5">
    <source>
        <dbReference type="EMBL" id="RMB57325.1"/>
    </source>
</evidence>
<dbReference type="Proteomes" id="UP000281985">
    <property type="component" value="Unassembled WGS sequence"/>
</dbReference>
<evidence type="ECO:0000256" key="2">
    <source>
        <dbReference type="ARBA" id="ARBA00023002"/>
    </source>
</evidence>
<dbReference type="Gene3D" id="3.40.109.10">
    <property type="entry name" value="NADH Oxidase"/>
    <property type="match status" value="1"/>
</dbReference>
<dbReference type="InterPro" id="IPR029479">
    <property type="entry name" value="Nitroreductase"/>
</dbReference>
<gene>
    <name evidence="5" type="ORF">EAX61_11290</name>
</gene>
<keyword evidence="6" id="KW-1185">Reference proteome</keyword>
<name>A0A3M0FXT5_9FLAO</name>
<dbReference type="Pfam" id="PF00881">
    <property type="entry name" value="Nitroreductase"/>
    <property type="match status" value="1"/>
</dbReference>
<dbReference type="RefSeq" id="WP_121917803.1">
    <property type="nucleotide sequence ID" value="NZ_REFV01000011.1"/>
</dbReference>
<feature type="region of interest" description="Disordered" evidence="3">
    <location>
        <begin position="175"/>
        <end position="205"/>
    </location>
</feature>
<reference evidence="5 6" key="1">
    <citation type="submission" date="2018-10" db="EMBL/GenBank/DDBJ databases">
        <title>Dokdonia luteus sp. nov., isolated from sea water.</title>
        <authorList>
            <person name="Zhou L.Y."/>
            <person name="Du Z.J."/>
        </authorList>
    </citation>
    <scope>NUCLEOTIDE SEQUENCE [LARGE SCALE GENOMIC DNA]</scope>
    <source>
        <strain evidence="5 6">SH27</strain>
    </source>
</reference>
<dbReference type="SUPFAM" id="SSF55469">
    <property type="entry name" value="FMN-dependent nitroreductase-like"/>
    <property type="match status" value="1"/>
</dbReference>
<protein>
    <submittedName>
        <fullName evidence="5">Nitroreductase</fullName>
    </submittedName>
</protein>
<dbReference type="CDD" id="cd02138">
    <property type="entry name" value="TdsD-like"/>
    <property type="match status" value="1"/>
</dbReference>
<proteinExistence type="inferred from homology"/>
<dbReference type="AlphaFoldDB" id="A0A3M0FXT5"/>
<dbReference type="PANTHER" id="PTHR43673:SF10">
    <property type="entry name" value="NADH DEHYDROGENASE_NAD(P)H NITROREDUCTASE XCC3605-RELATED"/>
    <property type="match status" value="1"/>
</dbReference>